<evidence type="ECO:0000259" key="11">
    <source>
        <dbReference type="PROSITE" id="PS50929"/>
    </source>
</evidence>
<dbReference type="RefSeq" id="XP_008607477.1">
    <property type="nucleotide sequence ID" value="XM_008609255.1"/>
</dbReference>
<dbReference type="PROSITE" id="PS00211">
    <property type="entry name" value="ABC_TRANSPORTER_1"/>
    <property type="match status" value="1"/>
</dbReference>
<gene>
    <name evidence="12" type="ORF">SDRG_03619</name>
</gene>
<keyword evidence="5" id="KW-0067">ATP-binding</keyword>
<dbReference type="GO" id="GO:0005737">
    <property type="term" value="C:cytoplasm"/>
    <property type="evidence" value="ECO:0007669"/>
    <property type="project" value="UniProtKB-ARBA"/>
</dbReference>
<organism evidence="12 13">
    <name type="scientific">Saprolegnia diclina (strain VS20)</name>
    <dbReference type="NCBI Taxonomy" id="1156394"/>
    <lineage>
        <taxon>Eukaryota</taxon>
        <taxon>Sar</taxon>
        <taxon>Stramenopiles</taxon>
        <taxon>Oomycota</taxon>
        <taxon>Saprolegniomycetes</taxon>
        <taxon>Saprolegniales</taxon>
        <taxon>Saprolegniaceae</taxon>
        <taxon>Saprolegnia</taxon>
    </lineage>
</organism>
<reference evidence="12 13" key="1">
    <citation type="submission" date="2012-04" db="EMBL/GenBank/DDBJ databases">
        <title>The Genome Sequence of Saprolegnia declina VS20.</title>
        <authorList>
            <consortium name="The Broad Institute Genome Sequencing Platform"/>
            <person name="Russ C."/>
            <person name="Nusbaum C."/>
            <person name="Tyler B."/>
            <person name="van West P."/>
            <person name="Dieguez-Uribeondo J."/>
            <person name="de Bruijn I."/>
            <person name="Tripathy S."/>
            <person name="Jiang R."/>
            <person name="Young S.K."/>
            <person name="Zeng Q."/>
            <person name="Gargeya S."/>
            <person name="Fitzgerald M."/>
            <person name="Haas B."/>
            <person name="Abouelleil A."/>
            <person name="Alvarado L."/>
            <person name="Arachchi H.M."/>
            <person name="Berlin A."/>
            <person name="Chapman S.B."/>
            <person name="Goldberg J."/>
            <person name="Griggs A."/>
            <person name="Gujja S."/>
            <person name="Hansen M."/>
            <person name="Howarth C."/>
            <person name="Imamovic A."/>
            <person name="Larimer J."/>
            <person name="McCowen C."/>
            <person name="Montmayeur A."/>
            <person name="Murphy C."/>
            <person name="Neiman D."/>
            <person name="Pearson M."/>
            <person name="Priest M."/>
            <person name="Roberts A."/>
            <person name="Saif S."/>
            <person name="Shea T."/>
            <person name="Sisk P."/>
            <person name="Sykes S."/>
            <person name="Wortman J."/>
            <person name="Nusbaum C."/>
            <person name="Birren B."/>
        </authorList>
    </citation>
    <scope>NUCLEOTIDE SEQUENCE [LARGE SCALE GENOMIC DNA]</scope>
    <source>
        <strain evidence="12 13">VS20</strain>
    </source>
</reference>
<evidence type="ECO:0000256" key="9">
    <source>
        <dbReference type="SAM" id="Phobius"/>
    </source>
</evidence>
<evidence type="ECO:0000256" key="4">
    <source>
        <dbReference type="ARBA" id="ARBA00022741"/>
    </source>
</evidence>
<dbReference type="InterPro" id="IPR017871">
    <property type="entry name" value="ABC_transporter-like_CS"/>
</dbReference>
<feature type="region of interest" description="Disordered" evidence="8">
    <location>
        <begin position="1"/>
        <end position="41"/>
    </location>
</feature>
<evidence type="ECO:0000259" key="10">
    <source>
        <dbReference type="PROSITE" id="PS50893"/>
    </source>
</evidence>
<dbReference type="InterPro" id="IPR011527">
    <property type="entry name" value="ABC1_TM_dom"/>
</dbReference>
<evidence type="ECO:0000256" key="3">
    <source>
        <dbReference type="ARBA" id="ARBA00022692"/>
    </source>
</evidence>
<keyword evidence="13" id="KW-1185">Reference proteome</keyword>
<dbReference type="OrthoDB" id="6500128at2759"/>
<dbReference type="InterPro" id="IPR036640">
    <property type="entry name" value="ABC1_TM_sf"/>
</dbReference>
<name>T0QXL1_SAPDV</name>
<accession>T0QXL1</accession>
<dbReference type="eggNOG" id="KOG0056">
    <property type="taxonomic scope" value="Eukaryota"/>
</dbReference>
<dbReference type="Gene3D" id="1.20.120.350">
    <property type="entry name" value="Voltage-gated potassium channels. Chain C"/>
    <property type="match status" value="1"/>
</dbReference>
<dbReference type="EMBL" id="JH767139">
    <property type="protein sequence ID" value="EQC39416.1"/>
    <property type="molecule type" value="Genomic_DNA"/>
</dbReference>
<evidence type="ECO:0000256" key="5">
    <source>
        <dbReference type="ARBA" id="ARBA00022840"/>
    </source>
</evidence>
<dbReference type="GeneID" id="19944346"/>
<dbReference type="PROSITE" id="PS50929">
    <property type="entry name" value="ABC_TM1F"/>
    <property type="match status" value="1"/>
</dbReference>
<evidence type="ECO:0000313" key="13">
    <source>
        <dbReference type="Proteomes" id="UP000030762"/>
    </source>
</evidence>
<feature type="transmembrane region" description="Helical" evidence="9">
    <location>
        <begin position="90"/>
        <end position="110"/>
    </location>
</feature>
<dbReference type="InterPro" id="IPR003439">
    <property type="entry name" value="ABC_transporter-like_ATP-bd"/>
</dbReference>
<dbReference type="InterPro" id="IPR027417">
    <property type="entry name" value="P-loop_NTPase"/>
</dbReference>
<dbReference type="AlphaFoldDB" id="T0QXL1"/>
<dbReference type="VEuPathDB" id="FungiDB:SDRG_03619"/>
<dbReference type="GO" id="GO:0005524">
    <property type="term" value="F:ATP binding"/>
    <property type="evidence" value="ECO:0007669"/>
    <property type="project" value="UniProtKB-KW"/>
</dbReference>
<dbReference type="PANTHER" id="PTHR24221">
    <property type="entry name" value="ATP-BINDING CASSETTE SUB-FAMILY B"/>
    <property type="match status" value="1"/>
</dbReference>
<dbReference type="Pfam" id="PF00005">
    <property type="entry name" value="ABC_tran"/>
    <property type="match status" value="1"/>
</dbReference>
<keyword evidence="6 9" id="KW-1133">Transmembrane helix</keyword>
<feature type="transmembrane region" description="Helical" evidence="9">
    <location>
        <begin position="309"/>
        <end position="332"/>
    </location>
</feature>
<dbReference type="Gene3D" id="3.40.50.300">
    <property type="entry name" value="P-loop containing nucleotide triphosphate hydrolases"/>
    <property type="match status" value="1"/>
</dbReference>
<dbReference type="SUPFAM" id="SSF90123">
    <property type="entry name" value="ABC transporter transmembrane region"/>
    <property type="match status" value="1"/>
</dbReference>
<dbReference type="InterPro" id="IPR003593">
    <property type="entry name" value="AAA+_ATPase"/>
</dbReference>
<dbReference type="GO" id="GO:0016020">
    <property type="term" value="C:membrane"/>
    <property type="evidence" value="ECO:0007669"/>
    <property type="project" value="UniProtKB-SubCell"/>
</dbReference>
<evidence type="ECO:0000256" key="6">
    <source>
        <dbReference type="ARBA" id="ARBA00022989"/>
    </source>
</evidence>
<feature type="domain" description="ABC transporter" evidence="10">
    <location>
        <begin position="669"/>
        <end position="908"/>
    </location>
</feature>
<sequence length="985" mass="109273">MRQKEQGTHKQSNTGAPMDNKPKPQGPRPTGAATPAGAGQSGRVGCLRMIDNRQFHYVYMLLLFCDFFGNCVAVAFTSQQTFYKWGLKTRLYSCGFMVLYLLEMLCRVVSLRGALFRSPSSMFDLLALLLLAGCLAARFVFFDALSKVVISENGFYDAPQSELYPKYKTNQYEQYWTALYCLLASARIIFKPRARIFSKKLHRYADSDHLLISMASLRSSLRRIPNITEAAIEMMETDLTIICGRNDGDMSRAELMQFLERALYYRPKEISANMFLSYLRDIDAQSSQFVYGALDVIKSTLRHWSNQKGALFCTIVVVLVHAAIVPGLAYLMQILGDYAFPKSVIDTAIYNATTNYRIERAVTYQNVTTDQQGNDITLAYIKPEQTLAIGVIGILVICVPFAIVDYSMGYFQALMISKATERLQDKLLRTILSQPTLFFFKRSEGDLNNLFQSDIARVNSLWQAIFWNLMHPIVSVVVGFAFLCYFEPTAGLLSFAFSAIIVTSGPQGRASKRSKDFGSKNAYVAAEFQNAIACQKVVRAYRIQAPLAQKFAASTLSLHTAQFLKDFWAGVVQIYVESAMYIFVSIITSCLAIKVFNGDITVGDFFSAVTLLARISTPVTVLGGFMRVAIGNASSLQRLDEIVYSELADKTHDKEDDAKPSLKRMQHGLATHALSFQYDTTSDHWDLSDVHASFPLGHYVCIVGPSGCGKSTLLGCLMQFYTPSDGAITMDEADVAAHSKKSYMAQVAVVFQDGGILNGTILENIEFGNIGATKEECMKAAELAECSAFIKNLKDGYETVVGQHATCNLSGGQAQRICLARALVRKPSVLLLDEATSALDTETEASIIDALRKLAKKTHVTVISVTHRLSTTRNADAILVMDAGRLVDQGTYNELLDRPMGLFAELVQTTKEKETTPSTRQSLSYGNEFVEDLSNVLDTHRALQEFTQQLRPRVDSASSGGWRRKESGAAMNRKMTGEADNYIVL</sequence>
<keyword evidence="2" id="KW-0813">Transport</keyword>
<keyword evidence="3 9" id="KW-0812">Transmembrane</keyword>
<dbReference type="SUPFAM" id="SSF52540">
    <property type="entry name" value="P-loop containing nucleoside triphosphate hydrolases"/>
    <property type="match status" value="1"/>
</dbReference>
<proteinExistence type="predicted"/>
<evidence type="ECO:0000313" key="12">
    <source>
        <dbReference type="EMBL" id="EQC39416.1"/>
    </source>
</evidence>
<feature type="transmembrane region" description="Helical" evidence="9">
    <location>
        <begin position="174"/>
        <end position="190"/>
    </location>
</feature>
<dbReference type="PROSITE" id="PS50893">
    <property type="entry name" value="ABC_TRANSPORTER_2"/>
    <property type="match status" value="1"/>
</dbReference>
<dbReference type="Gene3D" id="1.20.1560.10">
    <property type="entry name" value="ABC transporter type 1, transmembrane domain"/>
    <property type="match status" value="1"/>
</dbReference>
<dbReference type="SMART" id="SM00382">
    <property type="entry name" value="AAA"/>
    <property type="match status" value="1"/>
</dbReference>
<evidence type="ECO:0000256" key="7">
    <source>
        <dbReference type="ARBA" id="ARBA00023136"/>
    </source>
</evidence>
<evidence type="ECO:0008006" key="14">
    <source>
        <dbReference type="Google" id="ProtNLM"/>
    </source>
</evidence>
<keyword evidence="7 9" id="KW-0472">Membrane</keyword>
<dbReference type="Pfam" id="PF00664">
    <property type="entry name" value="ABC_membrane"/>
    <property type="match status" value="1"/>
</dbReference>
<comment type="subcellular location">
    <subcellularLocation>
        <location evidence="1">Membrane</location>
        <topology evidence="1">Multi-pass membrane protein</topology>
    </subcellularLocation>
</comment>
<feature type="domain" description="ABC transmembrane type-1" evidence="11">
    <location>
        <begin position="315"/>
        <end position="631"/>
    </location>
</feature>
<dbReference type="GO" id="GO:0016887">
    <property type="term" value="F:ATP hydrolysis activity"/>
    <property type="evidence" value="ECO:0007669"/>
    <property type="project" value="InterPro"/>
</dbReference>
<keyword evidence="4" id="KW-0547">Nucleotide-binding</keyword>
<dbReference type="InParanoid" id="T0QXL1"/>
<evidence type="ECO:0000256" key="2">
    <source>
        <dbReference type="ARBA" id="ARBA00022448"/>
    </source>
</evidence>
<dbReference type="GO" id="GO:0140359">
    <property type="term" value="F:ABC-type transporter activity"/>
    <property type="evidence" value="ECO:0007669"/>
    <property type="project" value="InterPro"/>
</dbReference>
<dbReference type="OMA" id="ATKEECM"/>
<feature type="compositionally biased region" description="Low complexity" evidence="8">
    <location>
        <begin position="28"/>
        <end position="38"/>
    </location>
</feature>
<protein>
    <recommendedName>
        <fullName evidence="14">ABC transporter domain-containing protein</fullName>
    </recommendedName>
</protein>
<dbReference type="Proteomes" id="UP000030762">
    <property type="component" value="Unassembled WGS sequence"/>
</dbReference>
<dbReference type="FunFam" id="3.40.50.300:FF:000604">
    <property type="entry name" value="ABC transporter B family member 28"/>
    <property type="match status" value="1"/>
</dbReference>
<evidence type="ECO:0000256" key="8">
    <source>
        <dbReference type="SAM" id="MobiDB-lite"/>
    </source>
</evidence>
<dbReference type="CDD" id="cd07346">
    <property type="entry name" value="ABC_6TM_exporters"/>
    <property type="match status" value="1"/>
</dbReference>
<feature type="transmembrane region" description="Helical" evidence="9">
    <location>
        <begin position="57"/>
        <end position="78"/>
    </location>
</feature>
<dbReference type="InterPro" id="IPR027359">
    <property type="entry name" value="Volt_channel_dom_sf"/>
</dbReference>
<feature type="transmembrane region" description="Helical" evidence="9">
    <location>
        <begin position="387"/>
        <end position="408"/>
    </location>
</feature>
<feature type="transmembrane region" description="Helical" evidence="9">
    <location>
        <begin position="465"/>
        <end position="483"/>
    </location>
</feature>
<feature type="transmembrane region" description="Helical" evidence="9">
    <location>
        <begin position="122"/>
        <end position="141"/>
    </location>
</feature>
<dbReference type="STRING" id="1156394.T0QXL1"/>
<evidence type="ECO:0000256" key="1">
    <source>
        <dbReference type="ARBA" id="ARBA00004141"/>
    </source>
</evidence>
<dbReference type="PANTHER" id="PTHR24221:SF620">
    <property type="entry name" value="ABC TRANSMEMBRANE TYPE-1 DOMAIN-CONTAINING PROTEIN"/>
    <property type="match status" value="1"/>
</dbReference>
<dbReference type="InterPro" id="IPR039421">
    <property type="entry name" value="Type_1_exporter"/>
</dbReference>